<dbReference type="Proteomes" id="UP000712600">
    <property type="component" value="Unassembled WGS sequence"/>
</dbReference>
<reference evidence="2" key="1">
    <citation type="submission" date="2019-12" db="EMBL/GenBank/DDBJ databases">
        <title>Genome sequencing and annotation of Brassica cretica.</title>
        <authorList>
            <person name="Studholme D.J."/>
            <person name="Sarris P."/>
        </authorList>
    </citation>
    <scope>NUCLEOTIDE SEQUENCE</scope>
    <source>
        <strain evidence="2">PFS-109/04</strain>
        <tissue evidence="2">Leaf</tissue>
    </source>
</reference>
<name>A0A8S9QD48_BRACR</name>
<sequence length="146" mass="15515">MLGSKTVISKSTSKITFPHGGFLNTLSTKVPEHKFQRKMNPELKTNSPAHPFDELIQSGLADGRVGLTTRPAQPSAELDQPSSANGRAGSTISAIRRDGLERPARPSAELELSCCPRPGRKASSPNFDQTCSCLTSIGGAVATLRL</sequence>
<organism evidence="2 3">
    <name type="scientific">Brassica cretica</name>
    <name type="common">Mustard</name>
    <dbReference type="NCBI Taxonomy" id="69181"/>
    <lineage>
        <taxon>Eukaryota</taxon>
        <taxon>Viridiplantae</taxon>
        <taxon>Streptophyta</taxon>
        <taxon>Embryophyta</taxon>
        <taxon>Tracheophyta</taxon>
        <taxon>Spermatophyta</taxon>
        <taxon>Magnoliopsida</taxon>
        <taxon>eudicotyledons</taxon>
        <taxon>Gunneridae</taxon>
        <taxon>Pentapetalae</taxon>
        <taxon>rosids</taxon>
        <taxon>malvids</taxon>
        <taxon>Brassicales</taxon>
        <taxon>Brassicaceae</taxon>
        <taxon>Brassiceae</taxon>
        <taxon>Brassica</taxon>
    </lineage>
</organism>
<accession>A0A8S9QD48</accession>
<proteinExistence type="predicted"/>
<evidence type="ECO:0000313" key="3">
    <source>
        <dbReference type="Proteomes" id="UP000712600"/>
    </source>
</evidence>
<evidence type="ECO:0000256" key="1">
    <source>
        <dbReference type="SAM" id="MobiDB-lite"/>
    </source>
</evidence>
<evidence type="ECO:0000313" key="2">
    <source>
        <dbReference type="EMBL" id="KAF3540559.1"/>
    </source>
</evidence>
<feature type="compositionally biased region" description="Polar residues" evidence="1">
    <location>
        <begin position="80"/>
        <end position="93"/>
    </location>
</feature>
<feature type="region of interest" description="Disordered" evidence="1">
    <location>
        <begin position="59"/>
        <end position="109"/>
    </location>
</feature>
<dbReference type="AlphaFoldDB" id="A0A8S9QD48"/>
<protein>
    <submittedName>
        <fullName evidence="2">Uncharacterized protein</fullName>
    </submittedName>
</protein>
<feature type="compositionally biased region" description="Basic and acidic residues" evidence="1">
    <location>
        <begin position="95"/>
        <end position="104"/>
    </location>
</feature>
<comment type="caution">
    <text evidence="2">The sequence shown here is derived from an EMBL/GenBank/DDBJ whole genome shotgun (WGS) entry which is preliminary data.</text>
</comment>
<dbReference type="EMBL" id="QGKX02001290">
    <property type="protein sequence ID" value="KAF3540559.1"/>
    <property type="molecule type" value="Genomic_DNA"/>
</dbReference>
<gene>
    <name evidence="2" type="ORF">F2Q69_00021605</name>
</gene>